<name>A0ABV7UC73_9HYPH</name>
<dbReference type="RefSeq" id="WP_191320923.1">
    <property type="nucleotide sequence ID" value="NZ_BNCG01000030.1"/>
</dbReference>
<protein>
    <submittedName>
        <fullName evidence="1">Uncharacterized protein</fullName>
    </submittedName>
</protein>
<reference evidence="2" key="1">
    <citation type="journal article" date="2019" name="Int. J. Syst. Evol. Microbiol.">
        <title>The Global Catalogue of Microorganisms (GCM) 10K type strain sequencing project: providing services to taxonomists for standard genome sequencing and annotation.</title>
        <authorList>
            <consortium name="The Broad Institute Genomics Platform"/>
            <consortium name="The Broad Institute Genome Sequencing Center for Infectious Disease"/>
            <person name="Wu L."/>
            <person name="Ma J."/>
        </authorList>
    </citation>
    <scope>NUCLEOTIDE SEQUENCE [LARGE SCALE GENOMIC DNA]</scope>
    <source>
        <strain evidence="2">KCTC 42282</strain>
    </source>
</reference>
<comment type="caution">
    <text evidence="1">The sequence shown here is derived from an EMBL/GenBank/DDBJ whole genome shotgun (WGS) entry which is preliminary data.</text>
</comment>
<dbReference type="EMBL" id="JBHRYC010000019">
    <property type="protein sequence ID" value="MFC3636101.1"/>
    <property type="molecule type" value="Genomic_DNA"/>
</dbReference>
<dbReference type="Proteomes" id="UP001595704">
    <property type="component" value="Unassembled WGS sequence"/>
</dbReference>
<sequence length="244" mass="26569">MSSPSPQIGFDRFIQLDWAATALRIRAGIATLDDLEAMLDASHAGIAAKKKTRTVLNRLWLDPRPDLIGFADRGVKLYRDAPDISVPVLTWGMALATYPFFGKVAEIVGRLAALQGDCTSAEVHRRMAEIYGEREGTRRMTNMVLQSQADWGAIVRTDKGKRIVLGRPTDLGALPVAAWIAEACLRYSDRALPVATLASHRALYPFSLGDSITYLLSQSPTVELRVDSASNQIASLVDVQGTTG</sequence>
<proteinExistence type="predicted"/>
<evidence type="ECO:0000313" key="2">
    <source>
        <dbReference type="Proteomes" id="UP001595704"/>
    </source>
</evidence>
<accession>A0ABV7UC73</accession>
<gene>
    <name evidence="1" type="ORF">ACFONL_01690</name>
</gene>
<keyword evidence="2" id="KW-1185">Reference proteome</keyword>
<organism evidence="1 2">
    <name type="scientific">Camelimonas fluminis</name>
    <dbReference type="NCBI Taxonomy" id="1576911"/>
    <lineage>
        <taxon>Bacteria</taxon>
        <taxon>Pseudomonadati</taxon>
        <taxon>Pseudomonadota</taxon>
        <taxon>Alphaproteobacteria</taxon>
        <taxon>Hyphomicrobiales</taxon>
        <taxon>Chelatococcaceae</taxon>
        <taxon>Camelimonas</taxon>
    </lineage>
</organism>
<evidence type="ECO:0000313" key="1">
    <source>
        <dbReference type="EMBL" id="MFC3636101.1"/>
    </source>
</evidence>